<keyword evidence="2" id="KW-0689">Ribosomal protein</keyword>
<evidence type="ECO:0000256" key="1">
    <source>
        <dbReference type="SAM" id="MobiDB-lite"/>
    </source>
</evidence>
<dbReference type="GO" id="GO:0005840">
    <property type="term" value="C:ribosome"/>
    <property type="evidence" value="ECO:0007669"/>
    <property type="project" value="UniProtKB-KW"/>
</dbReference>
<feature type="compositionally biased region" description="Gly residues" evidence="1">
    <location>
        <begin position="1"/>
        <end position="12"/>
    </location>
</feature>
<keyword evidence="3" id="KW-1185">Reference proteome</keyword>
<accession>A0A5J4NWA8</accession>
<proteinExistence type="predicted"/>
<gene>
    <name evidence="2" type="ORF">DEA37_0007845</name>
</gene>
<evidence type="ECO:0000313" key="3">
    <source>
        <dbReference type="Proteomes" id="UP000324629"/>
    </source>
</evidence>
<feature type="compositionally biased region" description="Basic and acidic residues" evidence="1">
    <location>
        <begin position="66"/>
        <end position="85"/>
    </location>
</feature>
<organism evidence="2 3">
    <name type="scientific">Paragonimus westermani</name>
    <dbReference type="NCBI Taxonomy" id="34504"/>
    <lineage>
        <taxon>Eukaryota</taxon>
        <taxon>Metazoa</taxon>
        <taxon>Spiralia</taxon>
        <taxon>Lophotrochozoa</taxon>
        <taxon>Platyhelminthes</taxon>
        <taxon>Trematoda</taxon>
        <taxon>Digenea</taxon>
        <taxon>Plagiorchiida</taxon>
        <taxon>Troglotremata</taxon>
        <taxon>Troglotrematidae</taxon>
        <taxon>Paragonimus</taxon>
    </lineage>
</organism>
<dbReference type="EMBL" id="QNGE01000625">
    <property type="protein sequence ID" value="KAA3679809.1"/>
    <property type="molecule type" value="Genomic_DNA"/>
</dbReference>
<keyword evidence="2" id="KW-0687">Ribonucleoprotein</keyword>
<dbReference type="AlphaFoldDB" id="A0A5J4NWA8"/>
<sequence>MAVGGQKGGGSKGGKKAGKKKTIPDSIAQDARKAASWIYPQADTIIRKVKVLKKPKMDLARLMELHGESKDSAPGEGVIRPDHYEPPQVDSV</sequence>
<protein>
    <submittedName>
        <fullName evidence="2">Small subunit ribosomal protein S3Ae</fullName>
    </submittedName>
</protein>
<evidence type="ECO:0000313" key="2">
    <source>
        <dbReference type="EMBL" id="KAA3679809.1"/>
    </source>
</evidence>
<dbReference type="Proteomes" id="UP000324629">
    <property type="component" value="Unassembled WGS sequence"/>
</dbReference>
<comment type="caution">
    <text evidence="2">The sequence shown here is derived from an EMBL/GenBank/DDBJ whole genome shotgun (WGS) entry which is preliminary data.</text>
</comment>
<feature type="region of interest" description="Disordered" evidence="1">
    <location>
        <begin position="1"/>
        <end position="27"/>
    </location>
</feature>
<reference evidence="2 3" key="1">
    <citation type="journal article" date="2019" name="Gigascience">
        <title>Whole-genome sequence of the oriental lung fluke Paragonimus westermani.</title>
        <authorList>
            <person name="Oey H."/>
            <person name="Zakrzewski M."/>
            <person name="Narain K."/>
            <person name="Devi K.R."/>
            <person name="Agatsuma T."/>
            <person name="Nawaratna S."/>
            <person name="Gobert G.N."/>
            <person name="Jones M.K."/>
            <person name="Ragan M.A."/>
            <person name="McManus D.P."/>
            <person name="Krause L."/>
        </authorList>
    </citation>
    <scope>NUCLEOTIDE SEQUENCE [LARGE SCALE GENOMIC DNA]</scope>
    <source>
        <strain evidence="2 3">IND2009</strain>
    </source>
</reference>
<feature type="region of interest" description="Disordered" evidence="1">
    <location>
        <begin position="66"/>
        <end position="92"/>
    </location>
</feature>
<name>A0A5J4NWA8_9TREM</name>